<dbReference type="InterPro" id="IPR036440">
    <property type="entry name" value="Peptidase_C15-like_sf"/>
</dbReference>
<dbReference type="OrthoDB" id="9779738at2"/>
<dbReference type="PIRSF" id="PIRSF015592">
    <property type="entry name" value="Prld-crbxl_pptds"/>
    <property type="match status" value="1"/>
</dbReference>
<dbReference type="InterPro" id="IPR016125">
    <property type="entry name" value="Peptidase_C15-like"/>
</dbReference>
<evidence type="ECO:0000313" key="13">
    <source>
        <dbReference type="Proteomes" id="UP000279909"/>
    </source>
</evidence>
<dbReference type="Gene3D" id="3.40.630.20">
    <property type="entry name" value="Peptidase C15, pyroglutamyl peptidase I-like"/>
    <property type="match status" value="1"/>
</dbReference>
<evidence type="ECO:0000256" key="7">
    <source>
        <dbReference type="ARBA" id="ARBA00022801"/>
    </source>
</evidence>
<dbReference type="InterPro" id="IPR029762">
    <property type="entry name" value="PGP-I_bact-type"/>
</dbReference>
<dbReference type="PROSITE" id="PS01333">
    <property type="entry name" value="PYRASE_GLU"/>
    <property type="match status" value="1"/>
</dbReference>
<feature type="active site" evidence="9 10">
    <location>
        <position position="80"/>
    </location>
</feature>
<keyword evidence="6 9" id="KW-0645">Protease</keyword>
<dbReference type="PROSITE" id="PS01334">
    <property type="entry name" value="PYRASE_CYS"/>
    <property type="match status" value="1"/>
</dbReference>
<evidence type="ECO:0000256" key="4">
    <source>
        <dbReference type="ARBA" id="ARBA00006641"/>
    </source>
</evidence>
<name>A0A3M8H889_9BACI</name>
<dbReference type="PANTHER" id="PTHR23402">
    <property type="entry name" value="PROTEASE FAMILY C15 PYROGLUTAMYL-PEPTIDASE I-RELATED"/>
    <property type="match status" value="1"/>
</dbReference>
<feature type="active site" evidence="9 11">
    <location>
        <position position="142"/>
    </location>
</feature>
<keyword evidence="13" id="KW-1185">Reference proteome</keyword>
<dbReference type="InterPro" id="IPR033694">
    <property type="entry name" value="PGPEP1_Cys_AS"/>
</dbReference>
<evidence type="ECO:0000256" key="5">
    <source>
        <dbReference type="ARBA" id="ARBA00022490"/>
    </source>
</evidence>
<dbReference type="GO" id="GO:0016920">
    <property type="term" value="F:pyroglutamyl-peptidase activity"/>
    <property type="evidence" value="ECO:0007669"/>
    <property type="project" value="UniProtKB-UniRule"/>
</dbReference>
<comment type="subunit">
    <text evidence="9">Homotetramer.</text>
</comment>
<dbReference type="RefSeq" id="WP_122972225.1">
    <property type="nucleotide sequence ID" value="NZ_RHLQ01000023.1"/>
</dbReference>
<keyword evidence="5 9" id="KW-0963">Cytoplasm</keyword>
<evidence type="ECO:0000256" key="11">
    <source>
        <dbReference type="PROSITE-ProRule" id="PRU10077"/>
    </source>
</evidence>
<protein>
    <recommendedName>
        <fullName evidence="9">Pyrrolidone-carboxylate peptidase</fullName>
        <ecNumber evidence="9">3.4.19.3</ecNumber>
    </recommendedName>
    <alternativeName>
        <fullName evidence="9">5-oxoprolyl-peptidase</fullName>
    </alternativeName>
    <alternativeName>
        <fullName evidence="9">Pyroglutamyl-peptidase I</fullName>
        <shortName evidence="9">PGP-I</shortName>
        <shortName evidence="9">Pyrase</shortName>
    </alternativeName>
</protein>
<evidence type="ECO:0000256" key="1">
    <source>
        <dbReference type="ARBA" id="ARBA00001770"/>
    </source>
</evidence>
<dbReference type="GO" id="GO:0005829">
    <property type="term" value="C:cytosol"/>
    <property type="evidence" value="ECO:0007669"/>
    <property type="project" value="InterPro"/>
</dbReference>
<comment type="catalytic activity">
    <reaction evidence="1 9 10">
        <text>Release of an N-terminal pyroglutamyl group from a polypeptide, the second amino acid generally not being Pro.</text>
        <dbReference type="EC" id="3.4.19.3"/>
    </reaction>
</comment>
<comment type="caution">
    <text evidence="12">The sequence shown here is derived from an EMBL/GenBank/DDBJ whole genome shotgun (WGS) entry which is preliminary data.</text>
</comment>
<dbReference type="EMBL" id="RHLQ01000023">
    <property type="protein sequence ID" value="RNC98632.1"/>
    <property type="molecule type" value="Genomic_DNA"/>
</dbReference>
<dbReference type="InterPro" id="IPR000816">
    <property type="entry name" value="Peptidase_C15"/>
</dbReference>
<proteinExistence type="inferred from homology"/>
<comment type="function">
    <text evidence="2 9">Removes 5-oxoproline from various penultimate amino acid residues except L-proline.</text>
</comment>
<evidence type="ECO:0000256" key="2">
    <source>
        <dbReference type="ARBA" id="ARBA00002280"/>
    </source>
</evidence>
<evidence type="ECO:0000256" key="10">
    <source>
        <dbReference type="PROSITE-ProRule" id="PRU10076"/>
    </source>
</evidence>
<evidence type="ECO:0000256" key="3">
    <source>
        <dbReference type="ARBA" id="ARBA00004496"/>
    </source>
</evidence>
<evidence type="ECO:0000256" key="8">
    <source>
        <dbReference type="ARBA" id="ARBA00022807"/>
    </source>
</evidence>
<dbReference type="GO" id="GO:0006508">
    <property type="term" value="P:proteolysis"/>
    <property type="evidence" value="ECO:0007669"/>
    <property type="project" value="UniProtKB-KW"/>
</dbReference>
<dbReference type="NCBIfam" id="NF009676">
    <property type="entry name" value="PRK13197.1"/>
    <property type="match status" value="1"/>
</dbReference>
<dbReference type="PRINTS" id="PR00706">
    <property type="entry name" value="PYROGLUPTASE"/>
</dbReference>
<evidence type="ECO:0000256" key="6">
    <source>
        <dbReference type="ARBA" id="ARBA00022670"/>
    </source>
</evidence>
<dbReference type="HAMAP" id="MF_00417">
    <property type="entry name" value="Pyrrolid_peptidase"/>
    <property type="match status" value="1"/>
</dbReference>
<reference evidence="12 13" key="1">
    <citation type="journal article" date="2014" name="Int. J. Syst. Evol. Microbiol.">
        <title>Lysinibacillus halotolerans sp. nov., isolated from saline-alkaline soil.</title>
        <authorList>
            <person name="Kong D."/>
            <person name="Wang Y."/>
            <person name="Zhao B."/>
            <person name="Li Y."/>
            <person name="Song J."/>
            <person name="Zhai Y."/>
            <person name="Zhang C."/>
            <person name="Wang H."/>
            <person name="Chen X."/>
            <person name="Zhao B."/>
            <person name="Ruan Z."/>
        </authorList>
    </citation>
    <scope>NUCLEOTIDE SEQUENCE [LARGE SCALE GENOMIC DNA]</scope>
    <source>
        <strain evidence="12 13">MCCC 1A12703</strain>
    </source>
</reference>
<evidence type="ECO:0000256" key="9">
    <source>
        <dbReference type="HAMAP-Rule" id="MF_00417"/>
    </source>
</evidence>
<organism evidence="12 13">
    <name type="scientific">Lysinibacillus halotolerans</name>
    <dbReference type="NCBI Taxonomy" id="1368476"/>
    <lineage>
        <taxon>Bacteria</taxon>
        <taxon>Bacillati</taxon>
        <taxon>Bacillota</taxon>
        <taxon>Bacilli</taxon>
        <taxon>Bacillales</taxon>
        <taxon>Bacillaceae</taxon>
        <taxon>Lysinibacillus</taxon>
    </lineage>
</organism>
<dbReference type="CDD" id="cd00501">
    <property type="entry name" value="Peptidase_C15"/>
    <property type="match status" value="1"/>
</dbReference>
<gene>
    <name evidence="9" type="primary">pcp</name>
    <name evidence="12" type="ORF">EC501_10375</name>
</gene>
<feature type="active site" evidence="9">
    <location>
        <position position="166"/>
    </location>
</feature>
<evidence type="ECO:0000313" key="12">
    <source>
        <dbReference type="EMBL" id="RNC98632.1"/>
    </source>
</evidence>
<dbReference type="AlphaFoldDB" id="A0A3M8H889"/>
<keyword evidence="8 9" id="KW-0788">Thiol protease</keyword>
<sequence>MRKILLTGFEPFLNYKINPTMEVVQKLNGRVMNDWIVESFVLPVDFHESEKKILEKVQQIQPEIVVSLGLAAGRYKVTPERIAINIKDGAKDNRGFAPLDQAIDVNGPDGYFSTLPIRKITNHLQELGFPADISNSAGTYLCNNIMYSVLHYVQNEKLNCKAGFIHIPASHELAIQHGNIPGWSISDLTKAIEASLDVITLEG</sequence>
<dbReference type="InterPro" id="IPR033693">
    <property type="entry name" value="PGPEP1_Glu_AS"/>
</dbReference>
<dbReference type="EC" id="3.4.19.3" evidence="9"/>
<comment type="subcellular location">
    <subcellularLocation>
        <location evidence="3 9">Cytoplasm</location>
    </subcellularLocation>
</comment>
<dbReference type="Proteomes" id="UP000279909">
    <property type="component" value="Unassembled WGS sequence"/>
</dbReference>
<dbReference type="Pfam" id="PF01470">
    <property type="entry name" value="Peptidase_C15"/>
    <property type="match status" value="1"/>
</dbReference>
<keyword evidence="7 9" id="KW-0378">Hydrolase</keyword>
<accession>A0A3M8H889</accession>
<comment type="similarity">
    <text evidence="4 9">Belongs to the peptidase C15 family.</text>
</comment>
<dbReference type="PANTHER" id="PTHR23402:SF1">
    <property type="entry name" value="PYROGLUTAMYL-PEPTIDASE I"/>
    <property type="match status" value="1"/>
</dbReference>
<dbReference type="SUPFAM" id="SSF53182">
    <property type="entry name" value="Pyrrolidone carboxyl peptidase (pyroglutamate aminopeptidase)"/>
    <property type="match status" value="1"/>
</dbReference>